<dbReference type="EMBL" id="JAIWYP010000016">
    <property type="protein sequence ID" value="KAH3693640.1"/>
    <property type="molecule type" value="Genomic_DNA"/>
</dbReference>
<dbReference type="PANTHER" id="PTHR47456:SF1">
    <property type="entry name" value="PHD-TYPE DOMAIN-CONTAINING PROTEIN"/>
    <property type="match status" value="1"/>
</dbReference>
<gene>
    <name evidence="1" type="ORF">DPMN_081079</name>
</gene>
<dbReference type="AlphaFoldDB" id="A0A9D4BFL8"/>
<evidence type="ECO:0000313" key="2">
    <source>
        <dbReference type="Proteomes" id="UP000828390"/>
    </source>
</evidence>
<name>A0A9D4BFL8_DREPO</name>
<sequence length="184" mass="20810">MIGQKLKTAPPTGCHTNILTNFELGRDFIATKLLTKFHEDGTRNVASRVFTCKSHLSNQQYTNYFCQKWAKYCRIGHLMVGVHTNDGIERLHGTFKAQCLKGNSIMTLTSTVSVLVKKFLPKKYQSHVEENLKLTGTYQQYAPEIPQCQADGKTWGQLMKLAKYRNALSVANVADVNGDEYEMN</sequence>
<comment type="caution">
    <text evidence="1">The sequence shown here is derived from an EMBL/GenBank/DDBJ whole genome shotgun (WGS) entry which is preliminary data.</text>
</comment>
<dbReference type="PANTHER" id="PTHR47456">
    <property type="entry name" value="PHD-TYPE DOMAIN-CONTAINING PROTEIN"/>
    <property type="match status" value="1"/>
</dbReference>
<reference evidence="1" key="2">
    <citation type="submission" date="2020-11" db="EMBL/GenBank/DDBJ databases">
        <authorList>
            <person name="McCartney M.A."/>
            <person name="Auch B."/>
            <person name="Kono T."/>
            <person name="Mallez S."/>
            <person name="Becker A."/>
            <person name="Gohl D.M."/>
            <person name="Silverstein K.A.T."/>
            <person name="Koren S."/>
            <person name="Bechman K.B."/>
            <person name="Herman A."/>
            <person name="Abrahante J.E."/>
            <person name="Garbe J."/>
        </authorList>
    </citation>
    <scope>NUCLEOTIDE SEQUENCE</scope>
    <source>
        <strain evidence="1">Duluth1</strain>
        <tissue evidence="1">Whole animal</tissue>
    </source>
</reference>
<keyword evidence="2" id="KW-1185">Reference proteome</keyword>
<organism evidence="1 2">
    <name type="scientific">Dreissena polymorpha</name>
    <name type="common">Zebra mussel</name>
    <name type="synonym">Mytilus polymorpha</name>
    <dbReference type="NCBI Taxonomy" id="45954"/>
    <lineage>
        <taxon>Eukaryota</taxon>
        <taxon>Metazoa</taxon>
        <taxon>Spiralia</taxon>
        <taxon>Lophotrochozoa</taxon>
        <taxon>Mollusca</taxon>
        <taxon>Bivalvia</taxon>
        <taxon>Autobranchia</taxon>
        <taxon>Heteroconchia</taxon>
        <taxon>Euheterodonta</taxon>
        <taxon>Imparidentia</taxon>
        <taxon>Neoheterodontei</taxon>
        <taxon>Myida</taxon>
        <taxon>Dreissenoidea</taxon>
        <taxon>Dreissenidae</taxon>
        <taxon>Dreissena</taxon>
    </lineage>
</organism>
<evidence type="ECO:0000313" key="1">
    <source>
        <dbReference type="EMBL" id="KAH3693640.1"/>
    </source>
</evidence>
<proteinExistence type="predicted"/>
<reference evidence="1" key="1">
    <citation type="journal article" date="2019" name="bioRxiv">
        <title>The Genome of the Zebra Mussel, Dreissena polymorpha: A Resource for Invasive Species Research.</title>
        <authorList>
            <person name="McCartney M.A."/>
            <person name="Auch B."/>
            <person name="Kono T."/>
            <person name="Mallez S."/>
            <person name="Zhang Y."/>
            <person name="Obille A."/>
            <person name="Becker A."/>
            <person name="Abrahante J.E."/>
            <person name="Garbe J."/>
            <person name="Badalamenti J.P."/>
            <person name="Herman A."/>
            <person name="Mangelson H."/>
            <person name="Liachko I."/>
            <person name="Sullivan S."/>
            <person name="Sone E.D."/>
            <person name="Koren S."/>
            <person name="Silverstein K.A.T."/>
            <person name="Beckman K.B."/>
            <person name="Gohl D.M."/>
        </authorList>
    </citation>
    <scope>NUCLEOTIDE SEQUENCE</scope>
    <source>
        <strain evidence="1">Duluth1</strain>
        <tissue evidence="1">Whole animal</tissue>
    </source>
</reference>
<dbReference type="Proteomes" id="UP000828390">
    <property type="component" value="Unassembled WGS sequence"/>
</dbReference>
<accession>A0A9D4BFL8</accession>
<protein>
    <submittedName>
        <fullName evidence="1">Uncharacterized protein</fullName>
    </submittedName>
</protein>